<keyword evidence="3" id="KW-0808">Transferase</keyword>
<sequence>MPMKKVYIFIDDISRSGGTERVATFLSNQMFLSGFSVTLISLALEGGNTYYPLQPGVKLEVLSESTLYELFLFLRKNSCDVLISVSMGSLSFKLACLHFLLRLKSRLILSEHVAFESSSKFIRSLKWLSYQFADDLVLLTKHDYKLLKSNVRAHTHVINNASGFEQLSESVLIQKQKIVLAVGRLTYQKGFDRLIRIWASISDNHGWVLRIVGDGELRSELQKMIVDLNVTHNVQLIPATKCIEQEYTNAAILAMTSRYEGLPLVLIEAKSFGLAAVAFDCKTGPAEIIHHKKDGFLITEDNEPEFSYRLQSLMIDDVYRNKIQSMALRNANDYSVEKISRQWLELIS</sequence>
<accession>A0A0A8J4C2</accession>
<dbReference type="InterPro" id="IPR050194">
    <property type="entry name" value="Glycosyltransferase_grp1"/>
</dbReference>
<dbReference type="CDD" id="cd03820">
    <property type="entry name" value="GT4_AmsD-like"/>
    <property type="match status" value="1"/>
</dbReference>
<dbReference type="EMBL" id="KJ778811">
    <property type="protein sequence ID" value="AIG62866.1"/>
    <property type="molecule type" value="Genomic_DNA"/>
</dbReference>
<evidence type="ECO:0000313" key="3">
    <source>
        <dbReference type="EMBL" id="BAQ01254.1"/>
    </source>
</evidence>
<dbReference type="InterPro" id="IPR001296">
    <property type="entry name" value="Glyco_trans_1"/>
</dbReference>
<dbReference type="PANTHER" id="PTHR45947">
    <property type="entry name" value="SULFOQUINOVOSYL TRANSFERASE SQD2"/>
    <property type="match status" value="1"/>
</dbReference>
<feature type="domain" description="Glycosyl transferase family 1" evidence="1">
    <location>
        <begin position="169"/>
        <end position="324"/>
    </location>
</feature>
<organism evidence="3">
    <name type="scientific">Escherichia coli</name>
    <dbReference type="NCBI Taxonomy" id="562"/>
    <lineage>
        <taxon>Bacteria</taxon>
        <taxon>Pseudomonadati</taxon>
        <taxon>Pseudomonadota</taxon>
        <taxon>Gammaproteobacteria</taxon>
        <taxon>Enterobacterales</taxon>
        <taxon>Enterobacteriaceae</taxon>
        <taxon>Escherichia</taxon>
    </lineage>
</organism>
<proteinExistence type="predicted"/>
<dbReference type="AlphaFoldDB" id="A0A0A8J4C2"/>
<protein>
    <submittedName>
        <fullName evidence="2">GalNAc-alpha-(1-&gt;Feature gb|4)-GalNAc-alpha-(1-&gt;Feature gb|3)-diNAcBac-PP-undecaprenol alpha-1,4-N-acetyl-D-galactosaminyltransferase</fullName>
    </submittedName>
    <submittedName>
        <fullName evidence="3">Putative glycosyltransferase</fullName>
    </submittedName>
</protein>
<dbReference type="GO" id="GO:0016757">
    <property type="term" value="F:glycosyltransferase activity"/>
    <property type="evidence" value="ECO:0007669"/>
    <property type="project" value="InterPro"/>
</dbReference>
<evidence type="ECO:0000313" key="2">
    <source>
        <dbReference type="EMBL" id="AIG62866.1"/>
    </source>
</evidence>
<dbReference type="EMBL" id="AB812033">
    <property type="protein sequence ID" value="BAQ01254.1"/>
    <property type="molecule type" value="Genomic_DNA"/>
</dbReference>
<dbReference type="Pfam" id="PF00534">
    <property type="entry name" value="Glycos_transf_1"/>
    <property type="match status" value="1"/>
</dbReference>
<reference evidence="2" key="2">
    <citation type="journal article" date="2016" name="PLoS ONE">
        <title>Comparison of O-Antigen Gene Clusters of All O-Serogroups of Escherichia coli and Proposal for Adopting a New Nomenclature for O-Typing.</title>
        <authorList>
            <person name="DebRoy C."/>
            <person name="Fratamico P.M."/>
            <person name="Yan X."/>
            <person name="Baranzoni G."/>
            <person name="Liu Y."/>
            <person name="Needleman D.S."/>
            <person name="Tebbs R."/>
            <person name="O'Connell C.D."/>
            <person name="Allred A."/>
            <person name="Swimley M."/>
            <person name="Mwangi M."/>
            <person name="Kapur V."/>
            <person name="Raygoza Garay J.A."/>
            <person name="Roberts E.L."/>
            <person name="Katani R."/>
        </authorList>
    </citation>
    <scope>NUCLEOTIDE SEQUENCE</scope>
    <source>
        <strain evidence="2">H 5</strain>
    </source>
</reference>
<evidence type="ECO:0000259" key="1">
    <source>
        <dbReference type="Pfam" id="PF00534"/>
    </source>
</evidence>
<dbReference type="Gene3D" id="3.40.50.2000">
    <property type="entry name" value="Glycogen Phosphorylase B"/>
    <property type="match status" value="2"/>
</dbReference>
<dbReference type="PATRIC" id="fig|562.7968.peg.1479"/>
<name>A0A0A8J4C2_ECOLX</name>
<dbReference type="PANTHER" id="PTHR45947:SF3">
    <property type="entry name" value="SULFOQUINOVOSYL TRANSFERASE SQD2"/>
    <property type="match status" value="1"/>
</dbReference>
<gene>
    <name evidence="2" type="primary">pglH</name>
</gene>
<reference evidence="3" key="1">
    <citation type="journal article" date="2014" name="DNA Res.">
        <title>A complete view of the genetic diversity of the Escherichia coli O-antigen biosynthesis gene cluster.</title>
        <authorList>
            <person name="Iguchi A."/>
            <person name="Iyoda S."/>
            <person name="Kikuchi T."/>
            <person name="Ogura Y."/>
            <person name="Katsura K."/>
            <person name="Ohnishi M."/>
            <person name="Hayashi T."/>
            <person name="Thomson N.R."/>
        </authorList>
    </citation>
    <scope>NUCLEOTIDE SEQUENCE</scope>
    <source>
        <strain evidence="3">H5</strain>
    </source>
</reference>
<dbReference type="SUPFAM" id="SSF53756">
    <property type="entry name" value="UDP-Glycosyltransferase/glycogen phosphorylase"/>
    <property type="match status" value="1"/>
</dbReference>